<reference evidence="2 3" key="1">
    <citation type="submission" date="2019-06" db="EMBL/GenBank/DDBJ databases">
        <title>Whole genome shotgun sequence of Kocuria varians NBRC 15358.</title>
        <authorList>
            <person name="Hosoyama A."/>
            <person name="Uohara A."/>
            <person name="Ohji S."/>
            <person name="Ichikawa N."/>
        </authorList>
    </citation>
    <scope>NUCLEOTIDE SEQUENCE [LARGE SCALE GENOMIC DNA]</scope>
    <source>
        <strain evidence="2 3">NBRC 15358</strain>
    </source>
</reference>
<dbReference type="PANTHER" id="PTHR36302">
    <property type="entry name" value="BLR7088 PROTEIN"/>
    <property type="match status" value="1"/>
</dbReference>
<dbReference type="AlphaFoldDB" id="A0A4Y4CYX4"/>
<evidence type="ECO:0000313" key="2">
    <source>
        <dbReference type="EMBL" id="GEC98081.1"/>
    </source>
</evidence>
<evidence type="ECO:0000256" key="1">
    <source>
        <dbReference type="SAM" id="MobiDB-lite"/>
    </source>
</evidence>
<dbReference type="Gene3D" id="2.60.40.1890">
    <property type="entry name" value="PCu(A)C copper chaperone"/>
    <property type="match status" value="1"/>
</dbReference>
<dbReference type="InterPro" id="IPR036182">
    <property type="entry name" value="PCuAC_sf"/>
</dbReference>
<dbReference type="PANTHER" id="PTHR36302:SF1">
    <property type="entry name" value="COPPER CHAPERONE PCU(A)C"/>
    <property type="match status" value="1"/>
</dbReference>
<feature type="compositionally biased region" description="Basic and acidic residues" evidence="1">
    <location>
        <begin position="222"/>
        <end position="233"/>
    </location>
</feature>
<dbReference type="Proteomes" id="UP000315730">
    <property type="component" value="Unassembled WGS sequence"/>
</dbReference>
<evidence type="ECO:0000313" key="3">
    <source>
        <dbReference type="Proteomes" id="UP000315730"/>
    </source>
</evidence>
<dbReference type="InterPro" id="IPR058248">
    <property type="entry name" value="Lxx211020-like"/>
</dbReference>
<feature type="region of interest" description="Disordered" evidence="1">
    <location>
        <begin position="189"/>
        <end position="268"/>
    </location>
</feature>
<organism evidence="2 3">
    <name type="scientific">Kocuria varians</name>
    <name type="common">Micrococcus varians</name>
    <dbReference type="NCBI Taxonomy" id="1272"/>
    <lineage>
        <taxon>Bacteria</taxon>
        <taxon>Bacillati</taxon>
        <taxon>Actinomycetota</taxon>
        <taxon>Actinomycetes</taxon>
        <taxon>Micrococcales</taxon>
        <taxon>Micrococcaceae</taxon>
        <taxon>Kocuria</taxon>
    </lineage>
</organism>
<accession>A0A4Y4CYX4</accession>
<protein>
    <recommendedName>
        <fullName evidence="4">Copper chaperone PCu(A)C</fullName>
    </recommendedName>
</protein>
<evidence type="ECO:0008006" key="4">
    <source>
        <dbReference type="Google" id="ProtNLM"/>
    </source>
</evidence>
<comment type="caution">
    <text evidence="2">The sequence shown here is derived from an EMBL/GenBank/DDBJ whole genome shotgun (WGS) entry which is preliminary data.</text>
</comment>
<dbReference type="RefSeq" id="WP_068469236.1">
    <property type="nucleotide sequence ID" value="NZ_BJNW01000002.1"/>
</dbReference>
<dbReference type="EMBL" id="BJNW01000002">
    <property type="protein sequence ID" value="GEC98081.1"/>
    <property type="molecule type" value="Genomic_DNA"/>
</dbReference>
<dbReference type="Pfam" id="PF04314">
    <property type="entry name" value="PCuAC"/>
    <property type="match status" value="1"/>
</dbReference>
<dbReference type="SUPFAM" id="SSF110087">
    <property type="entry name" value="DR1885-like metal-binding protein"/>
    <property type="match status" value="1"/>
</dbReference>
<dbReference type="STRING" id="1272.GCA_900014985_01451"/>
<feature type="compositionally biased region" description="Low complexity" evidence="1">
    <location>
        <begin position="234"/>
        <end position="245"/>
    </location>
</feature>
<dbReference type="InterPro" id="IPR007410">
    <property type="entry name" value="LpqE-like"/>
</dbReference>
<proteinExistence type="predicted"/>
<sequence>MNQHTTAPTTTDRPLTTRPAAHRALATVVALGLGLAAVTGCSAQQGDEASSSAQSPTSASASAAPLTLDNGWAKAADSGMTAAFGTLTNTSDKDVTLTGATAQGTAESVQLHETVTDGSNGSSTMKEKDGGFTIPAGKSITLEPGGNHIMLMGLTCSLKAGADLTLQLRTDAGTQDVTVPVRDYSGAKEEYAPGEGASGSADPHASHSGMDMSSSAATGAPSDEHAGHDHSGHGDASAAASGSSEHAGHEGMAMSSPSSSALPECHAH</sequence>
<dbReference type="OrthoDB" id="9796962at2"/>
<keyword evidence="3" id="KW-1185">Reference proteome</keyword>
<gene>
    <name evidence="2" type="ORF">KVA01_02360</name>
</gene>
<name>A0A4Y4CYX4_KOCVA</name>